<proteinExistence type="predicted"/>
<organism evidence="4 5">
    <name type="scientific">Phialemonium thermophilum</name>
    <dbReference type="NCBI Taxonomy" id="223376"/>
    <lineage>
        <taxon>Eukaryota</taxon>
        <taxon>Fungi</taxon>
        <taxon>Dikarya</taxon>
        <taxon>Ascomycota</taxon>
        <taxon>Pezizomycotina</taxon>
        <taxon>Sordariomycetes</taxon>
        <taxon>Sordariomycetidae</taxon>
        <taxon>Cephalothecales</taxon>
        <taxon>Cephalothecaceae</taxon>
        <taxon>Phialemonium</taxon>
    </lineage>
</organism>
<feature type="domain" description="Ap4A phosphorylase 1/2 N-terminal" evidence="3">
    <location>
        <begin position="6"/>
        <end position="177"/>
    </location>
</feature>
<feature type="region of interest" description="Disordered" evidence="1">
    <location>
        <begin position="53"/>
        <end position="77"/>
    </location>
</feature>
<dbReference type="InterPro" id="IPR045759">
    <property type="entry name" value="Ap4A_phos1/2_N"/>
</dbReference>
<dbReference type="InterPro" id="IPR036265">
    <property type="entry name" value="HIT-like_sf"/>
</dbReference>
<feature type="compositionally biased region" description="Low complexity" evidence="1">
    <location>
        <begin position="181"/>
        <end position="200"/>
    </location>
</feature>
<dbReference type="SUPFAM" id="SSF54197">
    <property type="entry name" value="HIT-like"/>
    <property type="match status" value="1"/>
</dbReference>
<evidence type="ECO:0008006" key="6">
    <source>
        <dbReference type="Google" id="ProtNLM"/>
    </source>
</evidence>
<keyword evidence="5" id="KW-1185">Reference proteome</keyword>
<evidence type="ECO:0000259" key="3">
    <source>
        <dbReference type="Pfam" id="PF19327"/>
    </source>
</evidence>
<protein>
    <recommendedName>
        <fullName evidence="6">ATP adenylyltransferase</fullName>
    </recommendedName>
</protein>
<dbReference type="Pfam" id="PF09830">
    <property type="entry name" value="ATP_transf"/>
    <property type="match status" value="1"/>
</dbReference>
<dbReference type="Gene3D" id="3.30.428.70">
    <property type="match status" value="1"/>
</dbReference>
<feature type="region of interest" description="Disordered" evidence="1">
    <location>
        <begin position="180"/>
        <end position="200"/>
    </location>
</feature>
<dbReference type="EMBL" id="JAZHXJ010000420">
    <property type="protein sequence ID" value="KAL1861581.1"/>
    <property type="molecule type" value="Genomic_DNA"/>
</dbReference>
<dbReference type="Pfam" id="PF19327">
    <property type="entry name" value="Ap4A_phos_N"/>
    <property type="match status" value="1"/>
</dbReference>
<feature type="domain" description="ATP adenylyltransferase C-terminal" evidence="2">
    <location>
        <begin position="222"/>
        <end position="351"/>
    </location>
</feature>
<dbReference type="PANTHER" id="PTHR38420:SF3">
    <property type="entry name" value="5',5'''-P-1,P-4-TETRAPHOSPHATE PHOSPHORYLASE 2"/>
    <property type="match status" value="1"/>
</dbReference>
<dbReference type="PANTHER" id="PTHR38420">
    <property type="entry name" value="AP-4-A PHOSPHORYLASE II"/>
    <property type="match status" value="1"/>
</dbReference>
<comment type="caution">
    <text evidence="4">The sequence shown here is derived from an EMBL/GenBank/DDBJ whole genome shotgun (WGS) entry which is preliminary data.</text>
</comment>
<dbReference type="InterPro" id="IPR009163">
    <property type="entry name" value="Ap4A_phos1/2"/>
</dbReference>
<dbReference type="Proteomes" id="UP001586593">
    <property type="component" value="Unassembled WGS sequence"/>
</dbReference>
<name>A0ABR3WGS4_9PEZI</name>
<gene>
    <name evidence="4" type="ORF">VTK73DRAFT_7041</name>
</gene>
<evidence type="ECO:0000259" key="2">
    <source>
        <dbReference type="Pfam" id="PF09830"/>
    </source>
</evidence>
<evidence type="ECO:0000256" key="1">
    <source>
        <dbReference type="SAM" id="MobiDB-lite"/>
    </source>
</evidence>
<dbReference type="InterPro" id="IPR019200">
    <property type="entry name" value="ATP_adenylylTrfase_C"/>
</dbReference>
<sequence>MPPVKPPGNLPDLVAAAFSRAKASGDLTYYPTQVTILQANSIPFQLRFSPSLANKPENPHRHASSTPPKKVDPFSDPPSELVVVRPFPPAHLLVLNKFAVVPEHFILATEAFRAQTDLLEAGDLAAAYACIEAYGDAADGTGESRGELFVFFNSGPHSGASQPHRHLQLLPIERMREGLETTTTPSSGAGGSYQQKQQGGDAAAGGWDVLANHLLDPEVRARLPFQTFAERIDGSMTPSQLRDVYLSLYRQACRAAGHHDHADTTATQGEGPVASRISYNLAMTRRVMAVCPRTADGSDVLLAPGGGRIGRVSLNGTVLAGTALVKSEAEWEALRRDPGQLVTILGKIGIPTGS</sequence>
<evidence type="ECO:0000313" key="5">
    <source>
        <dbReference type="Proteomes" id="UP001586593"/>
    </source>
</evidence>
<reference evidence="4 5" key="1">
    <citation type="journal article" date="2024" name="Commun. Biol.">
        <title>Comparative genomic analysis of thermophilic fungi reveals convergent evolutionary adaptations and gene losses.</title>
        <authorList>
            <person name="Steindorff A.S."/>
            <person name="Aguilar-Pontes M.V."/>
            <person name="Robinson A.J."/>
            <person name="Andreopoulos B."/>
            <person name="LaButti K."/>
            <person name="Kuo A."/>
            <person name="Mondo S."/>
            <person name="Riley R."/>
            <person name="Otillar R."/>
            <person name="Haridas S."/>
            <person name="Lipzen A."/>
            <person name="Grimwood J."/>
            <person name="Schmutz J."/>
            <person name="Clum A."/>
            <person name="Reid I.D."/>
            <person name="Moisan M.C."/>
            <person name="Butler G."/>
            <person name="Nguyen T.T.M."/>
            <person name="Dewar K."/>
            <person name="Conant G."/>
            <person name="Drula E."/>
            <person name="Henrissat B."/>
            <person name="Hansel C."/>
            <person name="Singer S."/>
            <person name="Hutchinson M.I."/>
            <person name="de Vries R.P."/>
            <person name="Natvig D.O."/>
            <person name="Powell A.J."/>
            <person name="Tsang A."/>
            <person name="Grigoriev I.V."/>
        </authorList>
    </citation>
    <scope>NUCLEOTIDE SEQUENCE [LARGE SCALE GENOMIC DNA]</scope>
    <source>
        <strain evidence="4 5">ATCC 24622</strain>
    </source>
</reference>
<evidence type="ECO:0000313" key="4">
    <source>
        <dbReference type="EMBL" id="KAL1861581.1"/>
    </source>
</evidence>
<dbReference type="InterPro" id="IPR043171">
    <property type="entry name" value="Ap4A_phos1/2-like"/>
</dbReference>
<accession>A0ABR3WGS4</accession>